<evidence type="ECO:0000256" key="6">
    <source>
        <dbReference type="ARBA" id="ARBA00022898"/>
    </source>
</evidence>
<dbReference type="FunFam" id="3.20.20.10:FF:000002">
    <property type="entry name" value="Alanine racemase"/>
    <property type="match status" value="1"/>
</dbReference>
<dbReference type="SUPFAM" id="SSF50621">
    <property type="entry name" value="Alanine racemase C-terminal domain-like"/>
    <property type="match status" value="1"/>
</dbReference>
<dbReference type="Gene3D" id="2.40.37.10">
    <property type="entry name" value="Lyase, Ornithine Decarboxylase, Chain A, domain 1"/>
    <property type="match status" value="1"/>
</dbReference>
<evidence type="ECO:0000256" key="5">
    <source>
        <dbReference type="ARBA" id="ARBA00022840"/>
    </source>
</evidence>
<dbReference type="InterPro" id="IPR001608">
    <property type="entry name" value="Ala_racemase_N"/>
</dbReference>
<accession>A0A7W5H208</accession>
<dbReference type="EC" id="5.1.1.1" evidence="8"/>
<evidence type="ECO:0000256" key="9">
    <source>
        <dbReference type="PIRSR" id="PIRSR600821-50"/>
    </source>
</evidence>
<dbReference type="RefSeq" id="WP_183413021.1">
    <property type="nucleotide sequence ID" value="NZ_JACHYB010000001.1"/>
</dbReference>
<dbReference type="Gene3D" id="3.40.1390.10">
    <property type="entry name" value="MurE/MurF, N-terminal domain"/>
    <property type="match status" value="1"/>
</dbReference>
<dbReference type="Pfam" id="PF01168">
    <property type="entry name" value="Ala_racemase_N"/>
    <property type="match status" value="1"/>
</dbReference>
<dbReference type="InterPro" id="IPR051046">
    <property type="entry name" value="MurCDEF_CellWall_CoF430Synth"/>
</dbReference>
<evidence type="ECO:0000313" key="12">
    <source>
        <dbReference type="EMBL" id="MBB3187235.1"/>
    </source>
</evidence>
<sequence length="828" mass="93376">MDYSFFHIAQILGGTPLVRHDTLITRLLTDSRSLVYTDETLFFALRSSSNDGHRYVRDLYHRGVRNFVVSDFLPEFSALKEANFLTVPDTLVALQQLAAFHRNHFALPVVGITGSNGKTIVKEWLSQLLHIDYNTVRSPRSYNSQIGVPLSVWQLNEQHTLALFEAGISQKGEIERLEHIIRPTIGILTNIGQAHQENFNSLIEKCQEKLQLFTNSEWLISCKDQKLVEQCIEESGLSCHRFTWGYSESADLQIQNIEKAGKSTSIRCIHNDQAYQYTIPFIDDASVENSMHCLATWILLEEIMGGKRIVPAILTGRMNKLEPVAMRLEVKEGRNGCLVINDSYNADINSLSIALDFLRRQAKDKQMDRTLILSDILQSGEKSEILYTRIAQLVKDSNIQRFIGIGDEISQHASRFDTTTSSFYETTEEFLQSETWKKWKNEVILLKGSRKFHFEFLSEQLESVAHQTILEVNLGALVHNFNYFRSKLRPETRIVSMVKAFAYGSGAVEVARTLQQQHCNYLAVAVADEGVELRREGITIPIMVMNPEANSFNLLFEYQLEPEIYSLNLLNLFIRSASRQGITHYPIHVKIDSGMHRLGFGETDLSELLSLLSSNDHVHVQSVFSHLAGADETRFDDFTHQQAAVFSKCAEQIEQACGYPVLKHILNSAGIERFSEYQFDMVRLGIGHYGISAINSPEIENVCTLKTTVLQVRHVKAGETVGYSRRGVLTRDSVIAVLPIGYADGYDRRFGNGVGKVWINGKTAPVVGTVCMDVTMIDVTGLDVHEGDSALIFGDQLPLAEVAASIGTISYEILTNVSRRVKRVYFQE</sequence>
<comment type="caution">
    <text evidence="12">The sequence shown here is derived from an EMBL/GenBank/DDBJ whole genome shotgun (WGS) entry which is preliminary data.</text>
</comment>
<evidence type="ECO:0000256" key="1">
    <source>
        <dbReference type="ARBA" id="ARBA00000316"/>
    </source>
</evidence>
<dbReference type="GO" id="GO:0005524">
    <property type="term" value="F:ATP binding"/>
    <property type="evidence" value="ECO:0007669"/>
    <property type="project" value="UniProtKB-KW"/>
</dbReference>
<dbReference type="GO" id="GO:0008784">
    <property type="term" value="F:alanine racemase activity"/>
    <property type="evidence" value="ECO:0007669"/>
    <property type="project" value="UniProtKB-UniRule"/>
</dbReference>
<reference evidence="12 13" key="1">
    <citation type="submission" date="2020-08" db="EMBL/GenBank/DDBJ databases">
        <title>Genomic Encyclopedia of Type Strains, Phase IV (KMG-IV): sequencing the most valuable type-strain genomes for metagenomic binning, comparative biology and taxonomic classification.</title>
        <authorList>
            <person name="Goeker M."/>
        </authorList>
    </citation>
    <scope>NUCLEOTIDE SEQUENCE [LARGE SCALE GENOMIC DNA]</scope>
    <source>
        <strain evidence="12 13">DSM 27471</strain>
    </source>
</reference>
<keyword evidence="5" id="KW-0067">ATP-binding</keyword>
<evidence type="ECO:0000313" key="13">
    <source>
        <dbReference type="Proteomes" id="UP000544222"/>
    </source>
</evidence>
<evidence type="ECO:0000256" key="8">
    <source>
        <dbReference type="HAMAP-Rule" id="MF_01201"/>
    </source>
</evidence>
<keyword evidence="6 8" id="KW-0663">Pyridoxal phosphate</keyword>
<dbReference type="InterPro" id="IPR011079">
    <property type="entry name" value="Ala_racemase_C"/>
</dbReference>
<comment type="catalytic activity">
    <reaction evidence="1 8">
        <text>L-alanine = D-alanine</text>
        <dbReference type="Rhea" id="RHEA:20249"/>
        <dbReference type="ChEBI" id="CHEBI:57416"/>
        <dbReference type="ChEBI" id="CHEBI:57972"/>
        <dbReference type="EC" id="5.1.1.1"/>
    </reaction>
</comment>
<feature type="modified residue" description="N6-(pyridoxal phosphate)lysine" evidence="8 9">
    <location>
        <position position="499"/>
    </location>
</feature>
<dbReference type="NCBIfam" id="NF008897">
    <property type="entry name" value="PRK11930.1"/>
    <property type="match status" value="1"/>
</dbReference>
<dbReference type="InterPro" id="IPR036615">
    <property type="entry name" value="Mur_ligase_C_dom_sf"/>
</dbReference>
<dbReference type="NCBIfam" id="TIGR00492">
    <property type="entry name" value="alr"/>
    <property type="match status" value="1"/>
</dbReference>
<name>A0A7W5H208_9PORP</name>
<feature type="active site" description="Proton acceptor; specific for D-alanine" evidence="8">
    <location>
        <position position="499"/>
    </location>
</feature>
<dbReference type="Gene3D" id="3.20.20.10">
    <property type="entry name" value="Alanine racemase"/>
    <property type="match status" value="1"/>
</dbReference>
<protein>
    <recommendedName>
        <fullName evidence="8">Alanine racemase</fullName>
        <ecNumber evidence="8">5.1.1.1</ecNumber>
    </recommendedName>
</protein>
<dbReference type="SUPFAM" id="SSF53244">
    <property type="entry name" value="MurD-like peptide ligases, peptide-binding domain"/>
    <property type="match status" value="1"/>
</dbReference>
<keyword evidence="7 8" id="KW-0413">Isomerase</keyword>
<evidence type="ECO:0000256" key="3">
    <source>
        <dbReference type="ARBA" id="ARBA00022598"/>
    </source>
</evidence>
<dbReference type="InterPro" id="IPR000821">
    <property type="entry name" value="Ala_racemase"/>
</dbReference>
<comment type="pathway">
    <text evidence="8">Amino-acid biosynthesis; D-alanine biosynthesis; D-alanine from L-alanine: step 1/1.</text>
</comment>
<keyword evidence="13" id="KW-1185">Reference proteome</keyword>
<comment type="function">
    <text evidence="8">Catalyzes the interconversion of L-alanine and D-alanine. May also act on other amino acids.</text>
</comment>
<feature type="binding site" evidence="8 10">
    <location>
        <position position="772"/>
    </location>
    <ligand>
        <name>substrate</name>
    </ligand>
</feature>
<dbReference type="SUPFAM" id="SSF51419">
    <property type="entry name" value="PLP-binding barrel"/>
    <property type="match status" value="1"/>
</dbReference>
<evidence type="ECO:0000259" key="11">
    <source>
        <dbReference type="SMART" id="SM01005"/>
    </source>
</evidence>
<dbReference type="CDD" id="cd00430">
    <property type="entry name" value="PLPDE_III_AR"/>
    <property type="match status" value="1"/>
</dbReference>
<dbReference type="InterPro" id="IPR029066">
    <property type="entry name" value="PLP-binding_barrel"/>
</dbReference>
<keyword evidence="4" id="KW-0547">Nucleotide-binding</keyword>
<dbReference type="GO" id="GO:0030170">
    <property type="term" value="F:pyridoxal phosphate binding"/>
    <property type="evidence" value="ECO:0007669"/>
    <property type="project" value="UniProtKB-UniRule"/>
</dbReference>
<comment type="cofactor">
    <cofactor evidence="2 8 9">
        <name>pyridoxal 5'-phosphate</name>
        <dbReference type="ChEBI" id="CHEBI:597326"/>
    </cofactor>
</comment>
<feature type="active site" description="Proton acceptor; specific for L-alanine" evidence="8">
    <location>
        <position position="723"/>
    </location>
</feature>
<dbReference type="InterPro" id="IPR036565">
    <property type="entry name" value="Mur-like_cat_sf"/>
</dbReference>
<dbReference type="InterPro" id="IPR009006">
    <property type="entry name" value="Ala_racemase/Decarboxylase_C"/>
</dbReference>
<evidence type="ECO:0000256" key="2">
    <source>
        <dbReference type="ARBA" id="ARBA00001933"/>
    </source>
</evidence>
<dbReference type="SUPFAM" id="SSF53623">
    <property type="entry name" value="MurD-like peptide ligases, catalytic domain"/>
    <property type="match status" value="1"/>
</dbReference>
<dbReference type="UniPathway" id="UPA00042">
    <property type="reaction ID" value="UER00497"/>
</dbReference>
<dbReference type="HAMAP" id="MF_01201">
    <property type="entry name" value="Ala_racemase"/>
    <property type="match status" value="1"/>
</dbReference>
<keyword evidence="3" id="KW-0436">Ligase</keyword>
<evidence type="ECO:0000256" key="10">
    <source>
        <dbReference type="PIRSR" id="PIRSR600821-52"/>
    </source>
</evidence>
<dbReference type="EMBL" id="JACHYB010000001">
    <property type="protein sequence ID" value="MBB3187235.1"/>
    <property type="molecule type" value="Genomic_DNA"/>
</dbReference>
<dbReference type="SMART" id="SM01005">
    <property type="entry name" value="Ala_racemase_C"/>
    <property type="match status" value="1"/>
</dbReference>
<dbReference type="Pfam" id="PF00842">
    <property type="entry name" value="Ala_racemase_C"/>
    <property type="match status" value="1"/>
</dbReference>
<dbReference type="Pfam" id="PF08245">
    <property type="entry name" value="Mur_ligase_M"/>
    <property type="match status" value="1"/>
</dbReference>
<dbReference type="AlphaFoldDB" id="A0A7W5H208"/>
<dbReference type="Gene3D" id="3.90.190.20">
    <property type="entry name" value="Mur ligase, C-terminal domain"/>
    <property type="match status" value="1"/>
</dbReference>
<dbReference type="Proteomes" id="UP000544222">
    <property type="component" value="Unassembled WGS sequence"/>
</dbReference>
<dbReference type="SUPFAM" id="SSF63418">
    <property type="entry name" value="MurE/MurF N-terminal domain"/>
    <property type="match status" value="1"/>
</dbReference>
<organism evidence="12 13">
    <name type="scientific">Microbacter margulisiae</name>
    <dbReference type="NCBI Taxonomy" id="1350067"/>
    <lineage>
        <taxon>Bacteria</taxon>
        <taxon>Pseudomonadati</taxon>
        <taxon>Bacteroidota</taxon>
        <taxon>Bacteroidia</taxon>
        <taxon>Bacteroidales</taxon>
        <taxon>Porphyromonadaceae</taxon>
        <taxon>Microbacter</taxon>
    </lineage>
</organism>
<dbReference type="GO" id="GO:0030632">
    <property type="term" value="P:D-alanine biosynthetic process"/>
    <property type="evidence" value="ECO:0007669"/>
    <property type="project" value="UniProtKB-UniRule"/>
</dbReference>
<dbReference type="InterPro" id="IPR013221">
    <property type="entry name" value="Mur_ligase_cen"/>
</dbReference>
<evidence type="ECO:0000256" key="7">
    <source>
        <dbReference type="ARBA" id="ARBA00023235"/>
    </source>
</evidence>
<dbReference type="PANTHER" id="PTHR43024:SF1">
    <property type="entry name" value="UDP-N-ACETYLMURAMOYL-TRIPEPTIDE--D-ALANYL-D-ALANINE LIGASE"/>
    <property type="match status" value="1"/>
</dbReference>
<dbReference type="Gene3D" id="3.40.1190.10">
    <property type="entry name" value="Mur-like, catalytic domain"/>
    <property type="match status" value="1"/>
</dbReference>
<feature type="domain" description="Alanine racemase C-terminal" evidence="11">
    <location>
        <begin position="702"/>
        <end position="826"/>
    </location>
</feature>
<gene>
    <name evidence="12" type="ORF">FHX64_001398</name>
</gene>
<dbReference type="GO" id="GO:0016881">
    <property type="term" value="F:acid-amino acid ligase activity"/>
    <property type="evidence" value="ECO:0007669"/>
    <property type="project" value="InterPro"/>
</dbReference>
<evidence type="ECO:0000256" key="4">
    <source>
        <dbReference type="ARBA" id="ARBA00022741"/>
    </source>
</evidence>
<dbReference type="InterPro" id="IPR035911">
    <property type="entry name" value="MurE/MurF_N"/>
</dbReference>
<dbReference type="PANTHER" id="PTHR43024">
    <property type="entry name" value="UDP-N-ACETYLMURAMOYL-TRIPEPTIDE--D-ALANYL-D-ALANINE LIGASE"/>
    <property type="match status" value="1"/>
</dbReference>
<dbReference type="PRINTS" id="PR00992">
    <property type="entry name" value="ALARACEMASE"/>
</dbReference>
<proteinExistence type="inferred from homology"/>
<feature type="binding site" evidence="8 10">
    <location>
        <position position="597"/>
    </location>
    <ligand>
        <name>substrate</name>
    </ligand>
</feature>
<comment type="similarity">
    <text evidence="8">Belongs to the alanine racemase family.</text>
</comment>